<evidence type="ECO:0000313" key="2">
    <source>
        <dbReference type="EMBL" id="ETE57969.1"/>
    </source>
</evidence>
<evidence type="ECO:0000313" key="3">
    <source>
        <dbReference type="Proteomes" id="UP000018936"/>
    </source>
</evidence>
<feature type="compositionally biased region" description="Basic and acidic residues" evidence="1">
    <location>
        <begin position="141"/>
        <end position="152"/>
    </location>
</feature>
<feature type="region of interest" description="Disordered" evidence="1">
    <location>
        <begin position="99"/>
        <end position="161"/>
    </location>
</feature>
<proteinExistence type="predicted"/>
<gene>
    <name evidence="2" type="primary">Rpgrip1</name>
    <name evidence="2" type="ORF">L345_16311</name>
</gene>
<reference evidence="2 3" key="1">
    <citation type="journal article" date="2013" name="Proc. Natl. Acad. Sci. U.S.A.">
        <title>The king cobra genome reveals dynamic gene evolution and adaptation in the snake venom system.</title>
        <authorList>
            <person name="Vonk F.J."/>
            <person name="Casewell N.R."/>
            <person name="Henkel C.V."/>
            <person name="Heimberg A.M."/>
            <person name="Jansen H.J."/>
            <person name="McCleary R.J."/>
            <person name="Kerkkamp H.M."/>
            <person name="Vos R.A."/>
            <person name="Guerreiro I."/>
            <person name="Calvete J.J."/>
            <person name="Wuster W."/>
            <person name="Woods A.E."/>
            <person name="Logan J.M."/>
            <person name="Harrison R.A."/>
            <person name="Castoe T.A."/>
            <person name="de Koning A.P."/>
            <person name="Pollock D.D."/>
            <person name="Yandell M."/>
            <person name="Calderon D."/>
            <person name="Renjifo C."/>
            <person name="Currier R.B."/>
            <person name="Salgado D."/>
            <person name="Pla D."/>
            <person name="Sanz L."/>
            <person name="Hyder A.S."/>
            <person name="Ribeiro J.M."/>
            <person name="Arntzen J.W."/>
            <person name="van den Thillart G.E."/>
            <person name="Boetzer M."/>
            <person name="Pirovano W."/>
            <person name="Dirks R.P."/>
            <person name="Spaink H.P."/>
            <person name="Duboule D."/>
            <person name="McGlinn E."/>
            <person name="Kini R.M."/>
            <person name="Richardson M.K."/>
        </authorList>
    </citation>
    <scope>NUCLEOTIDE SEQUENCE</scope>
    <source>
        <tissue evidence="2">Blood</tissue>
    </source>
</reference>
<sequence>MLVSEMGRGRKRERKRMCESGRGARRWFLDKVMRKLMAKPEFGPGKRGSVRKKLKVPFLDQALEDLILEPGAIRQFILGGLLFAGLAYPEGLRGVSEKLGKAGEEEEQEKEEKVEEEEEEEEDEEEEKEKEKIGKRRRRSRVEERRRRGRGEENEEEEEAKTLVLDSGLTLGALGRVELLHRVVKPDADRGEAHLALEAGHQPVVETLGSFHLHHGGDGTQDALIFHLSACFASSRFPLNLGGEVRGCVALSSWLWSKPEILNLGKLKSAGLNLPKVEETFGVESNPGCNNPTIMAWGNPDPHKWMKACKNRWSEQTWLN</sequence>
<organism evidence="2 3">
    <name type="scientific">Ophiophagus hannah</name>
    <name type="common">King cobra</name>
    <name type="synonym">Naja hannah</name>
    <dbReference type="NCBI Taxonomy" id="8665"/>
    <lineage>
        <taxon>Eukaryota</taxon>
        <taxon>Metazoa</taxon>
        <taxon>Chordata</taxon>
        <taxon>Craniata</taxon>
        <taxon>Vertebrata</taxon>
        <taxon>Euteleostomi</taxon>
        <taxon>Lepidosauria</taxon>
        <taxon>Squamata</taxon>
        <taxon>Bifurcata</taxon>
        <taxon>Unidentata</taxon>
        <taxon>Episquamata</taxon>
        <taxon>Toxicofera</taxon>
        <taxon>Serpentes</taxon>
        <taxon>Colubroidea</taxon>
        <taxon>Elapidae</taxon>
        <taxon>Elapinae</taxon>
        <taxon>Ophiophagus</taxon>
    </lineage>
</organism>
<dbReference type="EMBL" id="AZIM01007430">
    <property type="protein sequence ID" value="ETE57969.1"/>
    <property type="molecule type" value="Genomic_DNA"/>
</dbReference>
<keyword evidence="3" id="KW-1185">Reference proteome</keyword>
<dbReference type="AlphaFoldDB" id="V8N6S8"/>
<feature type="compositionally biased region" description="Acidic residues" evidence="1">
    <location>
        <begin position="104"/>
        <end position="128"/>
    </location>
</feature>
<dbReference type="Proteomes" id="UP000018936">
    <property type="component" value="Unassembled WGS sequence"/>
</dbReference>
<evidence type="ECO:0000256" key="1">
    <source>
        <dbReference type="SAM" id="MobiDB-lite"/>
    </source>
</evidence>
<accession>V8N6S8</accession>
<comment type="caution">
    <text evidence="2">The sequence shown here is derived from an EMBL/GenBank/DDBJ whole genome shotgun (WGS) entry which is preliminary data.</text>
</comment>
<protein>
    <submittedName>
        <fullName evidence="2">X-linked retinitis pigmentosa GTPase regulator-interacting protein 1</fullName>
    </submittedName>
</protein>
<feature type="non-terminal residue" evidence="2">
    <location>
        <position position="1"/>
    </location>
</feature>
<name>V8N6S8_OPHHA</name>